<dbReference type="PROSITE" id="PS51886">
    <property type="entry name" value="TLDC"/>
    <property type="match status" value="1"/>
</dbReference>
<proteinExistence type="inferred from homology"/>
<feature type="compositionally biased region" description="Low complexity" evidence="5">
    <location>
        <begin position="176"/>
        <end position="187"/>
    </location>
</feature>
<evidence type="ECO:0000256" key="2">
    <source>
        <dbReference type="ARBA" id="ARBA00009540"/>
    </source>
</evidence>
<comment type="subcellular location">
    <subcellularLocation>
        <location evidence="1">Mitochondrion</location>
    </subcellularLocation>
</comment>
<evidence type="ECO:0000256" key="4">
    <source>
        <dbReference type="ARBA" id="ARBA00040604"/>
    </source>
</evidence>
<dbReference type="AlphaFoldDB" id="A0A9N8EAS3"/>
<feature type="compositionally biased region" description="Polar residues" evidence="5">
    <location>
        <begin position="338"/>
        <end position="348"/>
    </location>
</feature>
<sequence length="833" mass="93040">MMMSVSVGQVEKPANCSREEFRKELNLRRASLTPQELGFLNNLVDDGTEDDIKKATKRLSDPYLFSMDEDSSDDDADDEREEKSEKDEENKDSPPILESKSSNGDISTASAIGQEGSARRRELLEKRRGSVFHSQIWKAHEGGLAVSKQSSRRSLLVRQGSSFALRQGQEGSDAFSRQSSRRSLMSRGPEVSANFSRQSSRRSLMCRSGSSFSLRSSTHSIRRSQRRQDSLASLRSISARGNLGALSDSDPDLDSDDSDDDDDKEEEEDLDRSAETFGSAPTEAANRMLPPLPTGGRRDMLTKSGSYRRVTVAGGARTVQKRRSSTLSAGSRSRRHTFQSQRSTSSNLVDIPEEKPRVQLKKQMSPPFSYEGEGIEVGVFLEHEECDEEEEEEEVMSELETMDDADEKEAEAERARHHTMVMRRASVNLYNGVGMEISDWDAQEEMEGRRNCLEKYHPSVVNDSVHTSAFFAQAEEPALLQKSATFDETQSEDRDVGFPEVEETLATIQRCYSEDELASTLAVNRERRALRRESGATLSTEASDEEASFDSFEYDAWLDSPEMGRNYVQKLPFRILGTSAEDVDSQPHVLSPPLMESLQSFFPFSKTSDNFWMKYSMVRDGASLHTFLQHARGSKHTILAIETVDGEVFGSFTNEPWRKTWSYFGGGESFLWRLRNSRKNKCHSIIDQANLESEIDVYPYTGENHCIQFCTTRQIAVGGGSPDQASTSMTNIPEGSDGGEVQEHEWGFGISLQSDLLHGSTAPCVTFGSPSLSSVHSDGSLFEIINIELWAMTPAFNAEDAEKLELSKLFLEEHSSTSFNAGQSTDSLNAYYS</sequence>
<dbReference type="InterPro" id="IPR006571">
    <property type="entry name" value="TLDc_dom"/>
</dbReference>
<feature type="compositionally biased region" description="Acidic residues" evidence="5">
    <location>
        <begin position="249"/>
        <end position="270"/>
    </location>
</feature>
<evidence type="ECO:0000256" key="3">
    <source>
        <dbReference type="ARBA" id="ARBA00023128"/>
    </source>
</evidence>
<dbReference type="Pfam" id="PF07534">
    <property type="entry name" value="TLD"/>
    <property type="match status" value="1"/>
</dbReference>
<dbReference type="EMBL" id="CAICTM010000853">
    <property type="protein sequence ID" value="CAB9517398.1"/>
    <property type="molecule type" value="Genomic_DNA"/>
</dbReference>
<feature type="compositionally biased region" description="Polar residues" evidence="5">
    <location>
        <begin position="193"/>
        <end position="202"/>
    </location>
</feature>
<feature type="compositionally biased region" description="Polar residues" evidence="5">
    <location>
        <begin position="99"/>
        <end position="111"/>
    </location>
</feature>
<dbReference type="SMART" id="SM00584">
    <property type="entry name" value="TLDc"/>
    <property type="match status" value="1"/>
</dbReference>
<gene>
    <name evidence="7" type="ORF">SEMRO_854_G211220.1</name>
</gene>
<organism evidence="7 8">
    <name type="scientific">Seminavis robusta</name>
    <dbReference type="NCBI Taxonomy" id="568900"/>
    <lineage>
        <taxon>Eukaryota</taxon>
        <taxon>Sar</taxon>
        <taxon>Stramenopiles</taxon>
        <taxon>Ochrophyta</taxon>
        <taxon>Bacillariophyta</taxon>
        <taxon>Bacillariophyceae</taxon>
        <taxon>Bacillariophycidae</taxon>
        <taxon>Naviculales</taxon>
        <taxon>Naviculaceae</taxon>
        <taxon>Seminavis</taxon>
    </lineage>
</organism>
<protein>
    <recommendedName>
        <fullName evidence="4">Oxidation resistance protein 1</fullName>
    </recommendedName>
</protein>
<feature type="domain" description="TLDc" evidence="6">
    <location>
        <begin position="588"/>
        <end position="793"/>
    </location>
</feature>
<feature type="compositionally biased region" description="Acidic residues" evidence="5">
    <location>
        <begin position="67"/>
        <end position="80"/>
    </location>
</feature>
<comment type="similarity">
    <text evidence="2">Belongs to the OXR1 family.</text>
</comment>
<keyword evidence="3" id="KW-0496">Mitochondrion</keyword>
<name>A0A9N8EAS3_9STRA</name>
<dbReference type="OrthoDB" id="26679at2759"/>
<dbReference type="PANTHER" id="PTHR23354:SF62">
    <property type="entry name" value="MUSTARD, ISOFORM V"/>
    <property type="match status" value="1"/>
</dbReference>
<keyword evidence="8" id="KW-1185">Reference proteome</keyword>
<reference evidence="7" key="1">
    <citation type="submission" date="2020-06" db="EMBL/GenBank/DDBJ databases">
        <authorList>
            <consortium name="Plant Systems Biology data submission"/>
        </authorList>
    </citation>
    <scope>NUCLEOTIDE SEQUENCE</scope>
    <source>
        <strain evidence="7">D6</strain>
    </source>
</reference>
<evidence type="ECO:0000256" key="1">
    <source>
        <dbReference type="ARBA" id="ARBA00004173"/>
    </source>
</evidence>
<feature type="region of interest" description="Disordered" evidence="5">
    <location>
        <begin position="162"/>
        <end position="348"/>
    </location>
</feature>
<evidence type="ECO:0000259" key="6">
    <source>
        <dbReference type="PROSITE" id="PS51886"/>
    </source>
</evidence>
<feature type="compositionally biased region" description="Basic and acidic residues" evidence="5">
    <location>
        <begin position="81"/>
        <end position="92"/>
    </location>
</feature>
<dbReference type="GO" id="GO:0005739">
    <property type="term" value="C:mitochondrion"/>
    <property type="evidence" value="ECO:0007669"/>
    <property type="project" value="UniProtKB-SubCell"/>
</dbReference>
<dbReference type="Proteomes" id="UP001153069">
    <property type="component" value="Unassembled WGS sequence"/>
</dbReference>
<dbReference type="PANTHER" id="PTHR23354">
    <property type="entry name" value="NUCLEOLAR PROTEIN 7/ESTROGEN RECEPTOR COACTIVATOR-RELATED"/>
    <property type="match status" value="1"/>
</dbReference>
<feature type="compositionally biased region" description="Low complexity" evidence="5">
    <location>
        <begin position="207"/>
        <end position="219"/>
    </location>
</feature>
<evidence type="ECO:0000313" key="8">
    <source>
        <dbReference type="Proteomes" id="UP001153069"/>
    </source>
</evidence>
<evidence type="ECO:0000256" key="5">
    <source>
        <dbReference type="SAM" id="MobiDB-lite"/>
    </source>
</evidence>
<accession>A0A9N8EAS3</accession>
<feature type="region of interest" description="Disordered" evidence="5">
    <location>
        <begin position="55"/>
        <end position="124"/>
    </location>
</feature>
<comment type="caution">
    <text evidence="7">The sequence shown here is derived from an EMBL/GenBank/DDBJ whole genome shotgun (WGS) entry which is preliminary data.</text>
</comment>
<evidence type="ECO:0000313" key="7">
    <source>
        <dbReference type="EMBL" id="CAB9517398.1"/>
    </source>
</evidence>